<feature type="region of interest" description="Disordered" evidence="1">
    <location>
        <begin position="1"/>
        <end position="104"/>
    </location>
</feature>
<dbReference type="OrthoDB" id="2157866at2759"/>
<dbReference type="InterPro" id="IPR036034">
    <property type="entry name" value="PDZ_sf"/>
</dbReference>
<dbReference type="SMART" id="SM00233">
    <property type="entry name" value="PH"/>
    <property type="match status" value="2"/>
</dbReference>
<evidence type="ECO:0000256" key="1">
    <source>
        <dbReference type="SAM" id="MobiDB-lite"/>
    </source>
</evidence>
<dbReference type="PROSITE" id="PS50003">
    <property type="entry name" value="PH_DOMAIN"/>
    <property type="match status" value="2"/>
</dbReference>
<feature type="region of interest" description="Disordered" evidence="1">
    <location>
        <begin position="388"/>
        <end position="424"/>
    </location>
</feature>
<dbReference type="Gene3D" id="2.30.29.30">
    <property type="entry name" value="Pleckstrin-homology domain (PH domain)/Phosphotyrosine-binding domain (PTB)"/>
    <property type="match status" value="2"/>
</dbReference>
<feature type="domain" description="PH" evidence="2">
    <location>
        <begin position="1129"/>
        <end position="1226"/>
    </location>
</feature>
<dbReference type="Proteomes" id="UP000515203">
    <property type="component" value="Unplaced"/>
</dbReference>
<feature type="compositionally biased region" description="Polar residues" evidence="1">
    <location>
        <begin position="841"/>
        <end position="853"/>
    </location>
</feature>
<dbReference type="InterPro" id="IPR001849">
    <property type="entry name" value="PH_domain"/>
</dbReference>
<dbReference type="PANTHER" id="PTHR12752:SF2">
    <property type="entry name" value="PDZ AND PLECKSTRIN HOMOLOGY DOMAINS 1"/>
    <property type="match status" value="1"/>
</dbReference>
<feature type="compositionally biased region" description="Basic and acidic residues" evidence="1">
    <location>
        <begin position="32"/>
        <end position="41"/>
    </location>
</feature>
<gene>
    <name evidence="5" type="primary">LOC101578038</name>
</gene>
<dbReference type="RefSeq" id="XP_004625524.1">
    <property type="nucleotide sequence ID" value="XM_004625467.2"/>
</dbReference>
<feature type="compositionally biased region" description="Polar residues" evidence="1">
    <location>
        <begin position="63"/>
        <end position="78"/>
    </location>
</feature>
<dbReference type="SUPFAM" id="SSF50729">
    <property type="entry name" value="PH domain-like"/>
    <property type="match status" value="2"/>
</dbReference>
<dbReference type="InParanoid" id="A0A6P3EWT1"/>
<dbReference type="AlphaFoldDB" id="A0A6P3EWT1"/>
<dbReference type="PANTHER" id="PTHR12752">
    <property type="entry name" value="PHOSPHOINOSITOL 3-PHOSPHATE-BINDING PROTEIN"/>
    <property type="match status" value="1"/>
</dbReference>
<keyword evidence="4" id="KW-1185">Reference proteome</keyword>
<evidence type="ECO:0000313" key="5">
    <source>
        <dbReference type="RefSeq" id="XP_004625524.1"/>
    </source>
</evidence>
<sequence>MRRKRRKAYKKWKILNAAGGTSQPSGHACQRNVKDVKKEVEGDTSEAVFHQTGALGKSKENGSKQMSNSVNEKQNSSLLPKAEKQSPSDNNAHREKESDDPPSAISHQLKKVLPVVVFHDCGESLSEKITLHDFPGTVEGLKPEKGKFITEVKCEAFHVQVEIKKNIFCKTGTRFSTKRCRACRRLFPARHVGKCCTAKRCFPKHNDKLAEQLKSEVPSKYEREVTRTESPSLKVSIVGKEIKVKYGNKKQNLSINITHPKRRGKINKYRNLSSNHTTEEELSRSPSHSSVKHAGKKIREEKQQNAQSGHVSPPDALTVWKENSSIAVASLTSDLKREKSKANSLSSGSNASQGESAVPQHSVFRLRQLSPDRSQFSAADTVHINIGSASCDSLPTTSSSNTDVSKLSFEDPKDGDRERKTKCDVSGTITAESNIKQITEGNPLLGTVTDVAPVQEGSEPGFCSLPPQTRQHSGEKAVNAECKGSRTPPAEDHEVSHVPSFSSSQSGLKPSTSSSPSHWAARHSETRENPEYTFSFNHCAKFVTDHEKDDGDVTDGDIGKVILHGDYCENTQQFVERKHEQSPSSSPVSCSSLDAGDLHQSINHRSEIMDQLEVQGHHPEKTLSQTKGPAMISLTDGSERKFIAHNDKEGPVDSNCPLGMRTPEESLGSVGQDEHNKLQLIPVLKNACHRDSEDLSRGTHNQVCFQMDLPLNTADDELFLIEKMLPRGADRYSNHDAKPIIPPSSPQEPEKYQKVATRKSNSEGGEHKYSCYHPTGMLLSPQKQRDFARYDQNVEILSLRKLSQELALRGGRASDSSQEDAIDQWARRRQQLRDGRRCNSAGGSSFTSNLTEGSITSDDGPFMDFGFRVDIEEKGFYTENFHSAAWVFRGDDGDPEDSPRCLSKKPRPVAVRERTVRLFKGTGDCPWGFRIQFSKPIMVTEVDANSAAEEAGLQIGDVVLSVNGTEVTSVEHAEAVHLARKGPDILTLVVGSDISRCPNTPWPTCRGYLHKRTHSGFVKGWRKRWFVLKHDGCLQYHKHKKDEGKLPPLETVKLEGAEVSIDSSLGKPFVFNCTPQSGNRIFCLCATSNQEMKRWLEAMDRAAHPTHQSHVWEDITLHNSSLPPLAIKNPECLGLLHQLDRSMDSWVQHYCILKDGCLYFYASIRSTQALGGLYLQGYRVSEQIHSFKESVIELKPSSEEFKTFYFCADNKTENQRWITALKTSIKKWLPLHQAIQDFMNRPLEETKM</sequence>
<dbReference type="InterPro" id="IPR011993">
    <property type="entry name" value="PH-like_dom_sf"/>
</dbReference>
<dbReference type="SUPFAM" id="SSF50156">
    <property type="entry name" value="PDZ domain-like"/>
    <property type="match status" value="1"/>
</dbReference>
<protein>
    <submittedName>
        <fullName evidence="5">Uncharacterized protein LOC101578038</fullName>
    </submittedName>
</protein>
<feature type="region of interest" description="Disordered" evidence="1">
    <location>
        <begin position="833"/>
        <end position="853"/>
    </location>
</feature>
<feature type="compositionally biased region" description="Polar residues" evidence="1">
    <location>
        <begin position="388"/>
        <end position="405"/>
    </location>
</feature>
<dbReference type="SMART" id="SM00228">
    <property type="entry name" value="PDZ"/>
    <property type="match status" value="1"/>
</dbReference>
<proteinExistence type="predicted"/>
<reference evidence="5" key="1">
    <citation type="submission" date="2025-08" db="UniProtKB">
        <authorList>
            <consortium name="RefSeq"/>
        </authorList>
    </citation>
    <scope>IDENTIFICATION</scope>
</reference>
<dbReference type="InterPro" id="IPR001478">
    <property type="entry name" value="PDZ"/>
</dbReference>
<feature type="region of interest" description="Disordered" evidence="1">
    <location>
        <begin position="261"/>
        <end position="318"/>
    </location>
</feature>
<evidence type="ECO:0000313" key="4">
    <source>
        <dbReference type="Proteomes" id="UP000515203"/>
    </source>
</evidence>
<dbReference type="Pfam" id="PF00169">
    <property type="entry name" value="PH"/>
    <property type="match status" value="2"/>
</dbReference>
<feature type="compositionally biased region" description="Basic and acidic residues" evidence="1">
    <location>
        <begin position="81"/>
        <end position="99"/>
    </location>
</feature>
<organism evidence="4 5">
    <name type="scientific">Octodon degus</name>
    <name type="common">Degu</name>
    <name type="synonym">Sciurus degus</name>
    <dbReference type="NCBI Taxonomy" id="10160"/>
    <lineage>
        <taxon>Eukaryota</taxon>
        <taxon>Metazoa</taxon>
        <taxon>Chordata</taxon>
        <taxon>Craniata</taxon>
        <taxon>Vertebrata</taxon>
        <taxon>Euteleostomi</taxon>
        <taxon>Mammalia</taxon>
        <taxon>Eutheria</taxon>
        <taxon>Euarchontoglires</taxon>
        <taxon>Glires</taxon>
        <taxon>Rodentia</taxon>
        <taxon>Hystricomorpha</taxon>
        <taxon>Octodontidae</taxon>
        <taxon>Octodon</taxon>
    </lineage>
</organism>
<feature type="compositionally biased region" description="Low complexity" evidence="1">
    <location>
        <begin position="497"/>
        <end position="517"/>
    </location>
</feature>
<feature type="compositionally biased region" description="Basic residues" evidence="1">
    <location>
        <begin position="1"/>
        <end position="13"/>
    </location>
</feature>
<dbReference type="Pfam" id="PF00595">
    <property type="entry name" value="PDZ"/>
    <property type="match status" value="1"/>
</dbReference>
<feature type="domain" description="PDZ" evidence="3">
    <location>
        <begin position="915"/>
        <end position="990"/>
    </location>
</feature>
<evidence type="ECO:0000259" key="3">
    <source>
        <dbReference type="PROSITE" id="PS50106"/>
    </source>
</evidence>
<dbReference type="Gene3D" id="2.30.42.10">
    <property type="match status" value="1"/>
</dbReference>
<name>A0A6P3EWT1_OCTDE</name>
<feature type="region of interest" description="Disordered" evidence="1">
    <location>
        <begin position="333"/>
        <end position="360"/>
    </location>
</feature>
<feature type="compositionally biased region" description="Polar residues" evidence="1">
    <location>
        <begin position="342"/>
        <end position="355"/>
    </location>
</feature>
<dbReference type="PROSITE" id="PS50106">
    <property type="entry name" value="PDZ"/>
    <property type="match status" value="1"/>
</dbReference>
<feature type="domain" description="PH" evidence="2">
    <location>
        <begin position="1002"/>
        <end position="1104"/>
    </location>
</feature>
<feature type="compositionally biased region" description="Basic and acidic residues" evidence="1">
    <location>
        <begin position="408"/>
        <end position="423"/>
    </location>
</feature>
<feature type="region of interest" description="Disordered" evidence="1">
    <location>
        <begin position="457"/>
        <end position="527"/>
    </location>
</feature>
<accession>A0A6P3EWT1</accession>
<evidence type="ECO:0000259" key="2">
    <source>
        <dbReference type="PROSITE" id="PS50003"/>
    </source>
</evidence>
<dbReference type="GeneID" id="101578038"/>